<reference evidence="2" key="2">
    <citation type="submission" date="2020-09" db="EMBL/GenBank/DDBJ databases">
        <authorList>
            <person name="Sun Q."/>
            <person name="Kim S."/>
        </authorList>
    </citation>
    <scope>NUCLEOTIDE SEQUENCE</scope>
    <source>
        <strain evidence="2">KCTC 42651</strain>
    </source>
</reference>
<keyword evidence="3" id="KW-1185">Reference proteome</keyword>
<dbReference type="InterPro" id="IPR036732">
    <property type="entry name" value="AFP_Neu5c_C_sf"/>
</dbReference>
<comment type="caution">
    <text evidence="2">The sequence shown here is derived from an EMBL/GenBank/DDBJ whole genome shotgun (WGS) entry which is preliminary data.</text>
</comment>
<proteinExistence type="predicted"/>
<sequence>MRRILLTADAPELTVETVDEATPASLAEVAARYHVVIPADHMAEPPLLADGVRAAFLCTDLDAFDRLRRLALPGDLLFKPSPVARLDLLRRSRRTLVAARAIPVGTVLTEADLAEVIGGTGIGAEHGPDLVGRRAMYAMAEGVAVDFGMISEDPVGVPPVAGADGGDS</sequence>
<dbReference type="SUPFAM" id="SSF51269">
    <property type="entry name" value="AFP III-like domain"/>
    <property type="match status" value="1"/>
</dbReference>
<dbReference type="EMBL" id="BMZS01000009">
    <property type="protein sequence ID" value="GHD57270.1"/>
    <property type="molecule type" value="Genomic_DNA"/>
</dbReference>
<dbReference type="InterPro" id="IPR013974">
    <property type="entry name" value="SAF"/>
</dbReference>
<organism evidence="2 3">
    <name type="scientific">Thalassobaculum fulvum</name>
    <dbReference type="NCBI Taxonomy" id="1633335"/>
    <lineage>
        <taxon>Bacteria</taxon>
        <taxon>Pseudomonadati</taxon>
        <taxon>Pseudomonadota</taxon>
        <taxon>Alphaproteobacteria</taxon>
        <taxon>Rhodospirillales</taxon>
        <taxon>Thalassobaculaceae</taxon>
        <taxon>Thalassobaculum</taxon>
    </lineage>
</organism>
<dbReference type="PROSITE" id="PS50844">
    <property type="entry name" value="AFP_LIKE"/>
    <property type="match status" value="1"/>
</dbReference>
<dbReference type="CDD" id="cd11615">
    <property type="entry name" value="SAF_NeuB_like"/>
    <property type="match status" value="1"/>
</dbReference>
<dbReference type="Proteomes" id="UP000630353">
    <property type="component" value="Unassembled WGS sequence"/>
</dbReference>
<accession>A0A918XUK7</accession>
<feature type="domain" description="AFP-like" evidence="1">
    <location>
        <begin position="95"/>
        <end position="153"/>
    </location>
</feature>
<evidence type="ECO:0000313" key="3">
    <source>
        <dbReference type="Proteomes" id="UP000630353"/>
    </source>
</evidence>
<gene>
    <name evidence="2" type="ORF">GCM10017083_38520</name>
</gene>
<name>A0A918XUK7_9PROT</name>
<dbReference type="InterPro" id="IPR006190">
    <property type="entry name" value="SAF_AFP_Neu5Ac"/>
</dbReference>
<protein>
    <recommendedName>
        <fullName evidence="1">AFP-like domain-containing protein</fullName>
    </recommendedName>
</protein>
<reference evidence="2" key="1">
    <citation type="journal article" date="2014" name="Int. J. Syst. Evol. Microbiol.">
        <title>Complete genome sequence of Corynebacterium casei LMG S-19264T (=DSM 44701T), isolated from a smear-ripened cheese.</title>
        <authorList>
            <consortium name="US DOE Joint Genome Institute (JGI-PGF)"/>
            <person name="Walter F."/>
            <person name="Albersmeier A."/>
            <person name="Kalinowski J."/>
            <person name="Ruckert C."/>
        </authorList>
    </citation>
    <scope>NUCLEOTIDE SEQUENCE</scope>
    <source>
        <strain evidence="2">KCTC 42651</strain>
    </source>
</reference>
<dbReference type="InterPro" id="IPR057736">
    <property type="entry name" value="SAF_PseI/NeuA/NeuB"/>
</dbReference>
<evidence type="ECO:0000259" key="1">
    <source>
        <dbReference type="PROSITE" id="PS50844"/>
    </source>
</evidence>
<dbReference type="RefSeq" id="WP_189992651.1">
    <property type="nucleotide sequence ID" value="NZ_BMZS01000009.1"/>
</dbReference>
<dbReference type="Gene3D" id="3.90.1210.10">
    <property type="entry name" value="Antifreeze-like/N-acetylneuraminic acid synthase C-terminal domain"/>
    <property type="match status" value="1"/>
</dbReference>
<evidence type="ECO:0000313" key="2">
    <source>
        <dbReference type="EMBL" id="GHD57270.1"/>
    </source>
</evidence>
<dbReference type="AlphaFoldDB" id="A0A918XUK7"/>
<dbReference type="SMART" id="SM00858">
    <property type="entry name" value="SAF"/>
    <property type="match status" value="1"/>
</dbReference>